<dbReference type="InterPro" id="IPR028098">
    <property type="entry name" value="Glyco_trans_4-like_N"/>
</dbReference>
<dbReference type="PANTHER" id="PTHR45947:SF3">
    <property type="entry name" value="SULFOQUINOVOSYL TRANSFERASE SQD2"/>
    <property type="match status" value="1"/>
</dbReference>
<name>A0A9X2L7P1_9PROT</name>
<dbReference type="Pfam" id="PF00534">
    <property type="entry name" value="Glycos_transf_1"/>
    <property type="match status" value="1"/>
</dbReference>
<dbReference type="Pfam" id="PF13579">
    <property type="entry name" value="Glyco_trans_4_4"/>
    <property type="match status" value="1"/>
</dbReference>
<dbReference type="RefSeq" id="WP_256618267.1">
    <property type="nucleotide sequence ID" value="NZ_JANIBC010000002.1"/>
</dbReference>
<dbReference type="CDD" id="cd03801">
    <property type="entry name" value="GT4_PimA-like"/>
    <property type="match status" value="1"/>
</dbReference>
<proteinExistence type="predicted"/>
<dbReference type="PANTHER" id="PTHR45947">
    <property type="entry name" value="SULFOQUINOVOSYL TRANSFERASE SQD2"/>
    <property type="match status" value="1"/>
</dbReference>
<reference evidence="3" key="1">
    <citation type="submission" date="2022-07" db="EMBL/GenBank/DDBJ databases">
        <title>Parvularcula maris sp. nov., an algicidal bacterium isolated from seawater.</title>
        <authorList>
            <person name="Li F."/>
        </authorList>
    </citation>
    <scope>NUCLEOTIDE SEQUENCE</scope>
    <source>
        <strain evidence="3">BGMRC 0090</strain>
    </source>
</reference>
<feature type="domain" description="Glycosyltransferase subfamily 4-like N-terminal" evidence="2">
    <location>
        <begin position="15"/>
        <end position="181"/>
    </location>
</feature>
<comment type="caution">
    <text evidence="3">The sequence shown here is derived from an EMBL/GenBank/DDBJ whole genome shotgun (WGS) entry which is preliminary data.</text>
</comment>
<evidence type="ECO:0000259" key="1">
    <source>
        <dbReference type="Pfam" id="PF00534"/>
    </source>
</evidence>
<dbReference type="InterPro" id="IPR050194">
    <property type="entry name" value="Glycosyltransferase_grp1"/>
</dbReference>
<evidence type="ECO:0000313" key="4">
    <source>
        <dbReference type="Proteomes" id="UP001142610"/>
    </source>
</evidence>
<keyword evidence="4" id="KW-1185">Reference proteome</keyword>
<feature type="domain" description="Glycosyl transferase family 1" evidence="1">
    <location>
        <begin position="199"/>
        <end position="360"/>
    </location>
</feature>
<accession>A0A9X2L7P1</accession>
<dbReference type="GO" id="GO:0016758">
    <property type="term" value="F:hexosyltransferase activity"/>
    <property type="evidence" value="ECO:0007669"/>
    <property type="project" value="TreeGrafter"/>
</dbReference>
<sequence>MRVGLITWDYPPQPTGLGRAAGEIAAGLRAEGAEVTVFTLDRGGEEIAEGIGLIGCAVSERSALGVLRPRMAAGHLAVPWRIKRLVAANGPFDVVETTNWYAPGGLVAGSAALVVRNSTPAIEARDPNASLRDRIDLAFAHRFEASTARRADGLISNAPHHKQAIERWYGLGGKEHHAVIPLSLSAEWLERGRQARAPFEGDVPTVLFIGRAEKRKGFRELVEGFALLRRDMQARLVLAGLSDREFDEGTSGLGLPQEVRSSIDVRGRVGDEELLRLFEEADLIAAPSRYESYGLVYREAAAFGRPLLACAEDPSALDLIGQHPIGVLAERCRGQELAEALAMLLTDKDQARLMGRAGLKMAEGLSRERLGAETLKVYEEALRRKRGGGR</sequence>
<evidence type="ECO:0000313" key="3">
    <source>
        <dbReference type="EMBL" id="MCQ8184451.1"/>
    </source>
</evidence>
<organism evidence="3 4">
    <name type="scientific">Parvularcula maris</name>
    <dbReference type="NCBI Taxonomy" id="2965077"/>
    <lineage>
        <taxon>Bacteria</taxon>
        <taxon>Pseudomonadati</taxon>
        <taxon>Pseudomonadota</taxon>
        <taxon>Alphaproteobacteria</taxon>
        <taxon>Parvularculales</taxon>
        <taxon>Parvularculaceae</taxon>
        <taxon>Parvularcula</taxon>
    </lineage>
</organism>
<gene>
    <name evidence="3" type="ORF">NOG11_03540</name>
</gene>
<dbReference type="Proteomes" id="UP001142610">
    <property type="component" value="Unassembled WGS sequence"/>
</dbReference>
<dbReference type="EMBL" id="JANIBC010000002">
    <property type="protein sequence ID" value="MCQ8184451.1"/>
    <property type="molecule type" value="Genomic_DNA"/>
</dbReference>
<evidence type="ECO:0000259" key="2">
    <source>
        <dbReference type="Pfam" id="PF13579"/>
    </source>
</evidence>
<dbReference type="AlphaFoldDB" id="A0A9X2L7P1"/>
<dbReference type="SUPFAM" id="SSF53756">
    <property type="entry name" value="UDP-Glycosyltransferase/glycogen phosphorylase"/>
    <property type="match status" value="1"/>
</dbReference>
<protein>
    <submittedName>
        <fullName evidence="3">Glycosyltransferase family 4 protein</fullName>
    </submittedName>
</protein>
<dbReference type="InterPro" id="IPR001296">
    <property type="entry name" value="Glyco_trans_1"/>
</dbReference>
<dbReference type="Gene3D" id="3.40.50.2000">
    <property type="entry name" value="Glycogen Phosphorylase B"/>
    <property type="match status" value="2"/>
</dbReference>